<dbReference type="GO" id="GO:0000428">
    <property type="term" value="C:DNA-directed RNA polymerase complex"/>
    <property type="evidence" value="ECO:0007669"/>
    <property type="project" value="UniProtKB-KW"/>
</dbReference>
<dbReference type="GO" id="GO:0005730">
    <property type="term" value="C:nucleolus"/>
    <property type="evidence" value="ECO:0007669"/>
    <property type="project" value="UniProtKB-SubCell"/>
</dbReference>
<dbReference type="GO" id="GO:0006351">
    <property type="term" value="P:DNA-templated transcription"/>
    <property type="evidence" value="ECO:0007669"/>
    <property type="project" value="InterPro"/>
</dbReference>
<keyword evidence="3" id="KW-0240">DNA-directed RNA polymerase</keyword>
<feature type="compositionally biased region" description="Basic residues" evidence="6">
    <location>
        <begin position="1"/>
        <end position="12"/>
    </location>
</feature>
<sequence length="437" mass="47865">MPTAKVSKKRRRESTPAESLAFKLSASNTGAIGPTIVSYPALQAPSATPFKCYARKKSKTGGKSQEDDDNEDDRGIILAGETDSVEFVSNEEESRKVADGGCHYLLAVHNRKTGSISLLPVPKSPHILTHTVKALKSLPSSAAPSKLQYREARTTLGDTFGTKKAKSAIKAQERNRVDVSAMEGVMDYLMDGIDKGAQGLMSTDEAKTAADNNRLIPPFSSTATDPAEVYPLQDIIAEAEWKAISVSAFDEAANDGERIALLPFRYSEWLKWHVKALAHETGKAKKKNMKIIFYISAMLAFRQTVARKEVTKDQVYEKLASVPGIIVDSLLARFTETARDSTSHQSTSATQTNLLTHIFALCLKVDNYATDTSMMAKDLGMKITEINQLFKSLGCKVIVLGERERTRLGLPDSGAKIKRAVLNAPVEFPKPKLKRKT</sequence>
<evidence type="ECO:0000256" key="5">
    <source>
        <dbReference type="ARBA" id="ARBA00023242"/>
    </source>
</evidence>
<gene>
    <name evidence="7" type="ORF">BDQ12DRAFT_685112</name>
</gene>
<dbReference type="Proteomes" id="UP000308652">
    <property type="component" value="Unassembled WGS sequence"/>
</dbReference>
<dbReference type="InterPro" id="IPR009668">
    <property type="entry name" value="RNA_pol-assoc_fac_A49-like"/>
</dbReference>
<dbReference type="GO" id="GO:0003677">
    <property type="term" value="F:DNA binding"/>
    <property type="evidence" value="ECO:0007669"/>
    <property type="project" value="InterPro"/>
</dbReference>
<dbReference type="PANTHER" id="PTHR14440">
    <property type="entry name" value="DNA-DIRECTED RNA POLYMERASE I SUBUNIT RPA49"/>
    <property type="match status" value="1"/>
</dbReference>
<accession>A0A5C3M971</accession>
<dbReference type="Pfam" id="PF06870">
    <property type="entry name" value="RNA_pol_I_A49"/>
    <property type="match status" value="1"/>
</dbReference>
<keyword evidence="4" id="KW-0804">Transcription</keyword>
<proteinExistence type="inferred from homology"/>
<keyword evidence="8" id="KW-1185">Reference proteome</keyword>
<evidence type="ECO:0000256" key="4">
    <source>
        <dbReference type="ARBA" id="ARBA00023163"/>
    </source>
</evidence>
<name>A0A5C3M971_9AGAR</name>
<reference evidence="7 8" key="1">
    <citation type="journal article" date="2019" name="Nat. Ecol. Evol.">
        <title>Megaphylogeny resolves global patterns of mushroom evolution.</title>
        <authorList>
            <person name="Varga T."/>
            <person name="Krizsan K."/>
            <person name="Foldi C."/>
            <person name="Dima B."/>
            <person name="Sanchez-Garcia M."/>
            <person name="Sanchez-Ramirez S."/>
            <person name="Szollosi G.J."/>
            <person name="Szarkandi J.G."/>
            <person name="Papp V."/>
            <person name="Albert L."/>
            <person name="Andreopoulos W."/>
            <person name="Angelini C."/>
            <person name="Antonin V."/>
            <person name="Barry K.W."/>
            <person name="Bougher N.L."/>
            <person name="Buchanan P."/>
            <person name="Buyck B."/>
            <person name="Bense V."/>
            <person name="Catcheside P."/>
            <person name="Chovatia M."/>
            <person name="Cooper J."/>
            <person name="Damon W."/>
            <person name="Desjardin D."/>
            <person name="Finy P."/>
            <person name="Geml J."/>
            <person name="Haridas S."/>
            <person name="Hughes K."/>
            <person name="Justo A."/>
            <person name="Karasinski D."/>
            <person name="Kautmanova I."/>
            <person name="Kiss B."/>
            <person name="Kocsube S."/>
            <person name="Kotiranta H."/>
            <person name="LaButti K.M."/>
            <person name="Lechner B.E."/>
            <person name="Liimatainen K."/>
            <person name="Lipzen A."/>
            <person name="Lukacs Z."/>
            <person name="Mihaltcheva S."/>
            <person name="Morgado L.N."/>
            <person name="Niskanen T."/>
            <person name="Noordeloos M.E."/>
            <person name="Ohm R.A."/>
            <person name="Ortiz-Santana B."/>
            <person name="Ovrebo C."/>
            <person name="Racz N."/>
            <person name="Riley R."/>
            <person name="Savchenko A."/>
            <person name="Shiryaev A."/>
            <person name="Soop K."/>
            <person name="Spirin V."/>
            <person name="Szebenyi C."/>
            <person name="Tomsovsky M."/>
            <person name="Tulloss R.E."/>
            <person name="Uehling J."/>
            <person name="Grigoriev I.V."/>
            <person name="Vagvolgyi C."/>
            <person name="Papp T."/>
            <person name="Martin F.M."/>
            <person name="Miettinen O."/>
            <person name="Hibbett D.S."/>
            <person name="Nagy L.G."/>
        </authorList>
    </citation>
    <scope>NUCLEOTIDE SEQUENCE [LARGE SCALE GENOMIC DNA]</scope>
    <source>
        <strain evidence="7 8">CBS 166.37</strain>
    </source>
</reference>
<dbReference type="EMBL" id="ML213607">
    <property type="protein sequence ID" value="TFK37691.1"/>
    <property type="molecule type" value="Genomic_DNA"/>
</dbReference>
<keyword evidence="5" id="KW-0539">Nucleus</keyword>
<comment type="subcellular location">
    <subcellularLocation>
        <location evidence="1">Nucleus</location>
        <location evidence="1">Nucleolus</location>
    </subcellularLocation>
</comment>
<evidence type="ECO:0000256" key="3">
    <source>
        <dbReference type="ARBA" id="ARBA00022478"/>
    </source>
</evidence>
<dbReference type="STRING" id="68775.A0A5C3M971"/>
<feature type="region of interest" description="Disordered" evidence="6">
    <location>
        <begin position="1"/>
        <end position="20"/>
    </location>
</feature>
<evidence type="ECO:0000313" key="7">
    <source>
        <dbReference type="EMBL" id="TFK37691.1"/>
    </source>
</evidence>
<evidence type="ECO:0000313" key="8">
    <source>
        <dbReference type="Proteomes" id="UP000308652"/>
    </source>
</evidence>
<dbReference type="OrthoDB" id="532500at2759"/>
<evidence type="ECO:0000256" key="2">
    <source>
        <dbReference type="ARBA" id="ARBA00009430"/>
    </source>
</evidence>
<evidence type="ECO:0000256" key="1">
    <source>
        <dbReference type="ARBA" id="ARBA00004604"/>
    </source>
</evidence>
<dbReference type="AlphaFoldDB" id="A0A5C3M971"/>
<organism evidence="7 8">
    <name type="scientific">Crucibulum laeve</name>
    <dbReference type="NCBI Taxonomy" id="68775"/>
    <lineage>
        <taxon>Eukaryota</taxon>
        <taxon>Fungi</taxon>
        <taxon>Dikarya</taxon>
        <taxon>Basidiomycota</taxon>
        <taxon>Agaricomycotina</taxon>
        <taxon>Agaricomycetes</taxon>
        <taxon>Agaricomycetidae</taxon>
        <taxon>Agaricales</taxon>
        <taxon>Agaricineae</taxon>
        <taxon>Nidulariaceae</taxon>
        <taxon>Crucibulum</taxon>
    </lineage>
</organism>
<evidence type="ECO:0000256" key="6">
    <source>
        <dbReference type="SAM" id="MobiDB-lite"/>
    </source>
</evidence>
<comment type="similarity">
    <text evidence="2">Belongs to the eukaryotic RPA49/POLR1E RNA polymerase subunit family.</text>
</comment>
<protein>
    <submittedName>
        <fullName evidence="7">RNA polymerase I associated factor, A49-like protein</fullName>
    </submittedName>
</protein>